<feature type="region of interest" description="Disordered" evidence="1">
    <location>
        <begin position="1"/>
        <end position="33"/>
    </location>
</feature>
<feature type="compositionally biased region" description="Polar residues" evidence="1">
    <location>
        <begin position="91"/>
        <end position="100"/>
    </location>
</feature>
<dbReference type="RefSeq" id="WP_216348093.1">
    <property type="nucleotide sequence ID" value="NZ_JAHLEM010001139.1"/>
</dbReference>
<comment type="caution">
    <text evidence="2">The sequence shown here is derived from an EMBL/GenBank/DDBJ whole genome shotgun (WGS) entry which is preliminary data.</text>
</comment>
<keyword evidence="3" id="KW-1185">Reference proteome</keyword>
<evidence type="ECO:0000313" key="3">
    <source>
        <dbReference type="Proteomes" id="UP000720508"/>
    </source>
</evidence>
<dbReference type="EMBL" id="JAHLEM010001139">
    <property type="protein sequence ID" value="MBU3871570.1"/>
    <property type="molecule type" value="Genomic_DNA"/>
</dbReference>
<dbReference type="Proteomes" id="UP000720508">
    <property type="component" value="Unassembled WGS sequence"/>
</dbReference>
<organism evidence="2 3">
    <name type="scientific">Streptomyces niphimycinicus</name>
    <dbReference type="NCBI Taxonomy" id="2842201"/>
    <lineage>
        <taxon>Bacteria</taxon>
        <taxon>Bacillati</taxon>
        <taxon>Actinomycetota</taxon>
        <taxon>Actinomycetes</taxon>
        <taxon>Kitasatosporales</taxon>
        <taxon>Streptomycetaceae</taxon>
        <taxon>Streptomyces</taxon>
    </lineage>
</organism>
<accession>A0ABS6CXP3</accession>
<gene>
    <name evidence="2" type="ORF">KN815_48255</name>
</gene>
<feature type="compositionally biased region" description="Basic and acidic residues" evidence="1">
    <location>
        <begin position="1"/>
        <end position="10"/>
    </location>
</feature>
<feature type="non-terminal residue" evidence="2">
    <location>
        <position position="100"/>
    </location>
</feature>
<feature type="compositionally biased region" description="Basic residues" evidence="1">
    <location>
        <begin position="75"/>
        <end position="88"/>
    </location>
</feature>
<evidence type="ECO:0000256" key="1">
    <source>
        <dbReference type="SAM" id="MobiDB-lite"/>
    </source>
</evidence>
<feature type="region of interest" description="Disordered" evidence="1">
    <location>
        <begin position="69"/>
        <end position="100"/>
    </location>
</feature>
<protein>
    <recommendedName>
        <fullName evidence="4">Transposase</fullName>
    </recommendedName>
</protein>
<sequence length="100" mass="12122">MRPYELRDRTIPLLPRQPTERGGEFTSRRRGRLGRVGYQLAQQWTRTQGREPRPKPLPVHIRHHDRRLAITQRPPQRHHRRTRRHPRHTTLNQKLLTPNS</sequence>
<evidence type="ECO:0000313" key="2">
    <source>
        <dbReference type="EMBL" id="MBU3871570.1"/>
    </source>
</evidence>
<name>A0ABS6CXP3_9ACTN</name>
<proteinExistence type="predicted"/>
<feature type="compositionally biased region" description="Basic and acidic residues" evidence="1">
    <location>
        <begin position="18"/>
        <end position="27"/>
    </location>
</feature>
<evidence type="ECO:0008006" key="4">
    <source>
        <dbReference type="Google" id="ProtNLM"/>
    </source>
</evidence>
<reference evidence="2 3" key="1">
    <citation type="submission" date="2021-06" db="EMBL/GenBank/DDBJ databases">
        <authorList>
            <person name="Pan X."/>
        </authorList>
    </citation>
    <scope>NUCLEOTIDE SEQUENCE [LARGE SCALE GENOMIC DNA]</scope>
    <source>
        <strain evidence="2 3">4503</strain>
    </source>
</reference>